<dbReference type="GeneID" id="42004595"/>
<dbReference type="GO" id="GO:0003743">
    <property type="term" value="F:translation initiation factor activity"/>
    <property type="evidence" value="ECO:0007669"/>
    <property type="project" value="InterPro"/>
</dbReference>
<evidence type="ECO:0000256" key="4">
    <source>
        <dbReference type="SAM" id="MobiDB-lite"/>
    </source>
</evidence>
<comment type="function">
    <text evidence="1">Probably involved in translation.</text>
</comment>
<dbReference type="Pfam" id="PF01253">
    <property type="entry name" value="SUI1"/>
    <property type="match status" value="1"/>
</dbReference>
<protein>
    <recommendedName>
        <fullName evidence="5">SUI1 domain-containing protein</fullName>
    </recommendedName>
</protein>
<dbReference type="CDD" id="cd11566">
    <property type="entry name" value="eIF1_SUI1"/>
    <property type="match status" value="1"/>
</dbReference>
<name>A0A507C8K4_9FUNG</name>
<dbReference type="OrthoDB" id="10248435at2759"/>
<keyword evidence="3" id="KW-0648">Protein biosynthesis</keyword>
<dbReference type="EMBL" id="QEAO01000017">
    <property type="protein sequence ID" value="TPX33863.1"/>
    <property type="molecule type" value="Genomic_DNA"/>
</dbReference>
<dbReference type="PANTHER" id="PTHR10388">
    <property type="entry name" value="EUKARYOTIC TRANSLATION INITIATION FACTOR SUI1"/>
    <property type="match status" value="1"/>
</dbReference>
<gene>
    <name evidence="6" type="ORF">SmJEL517_g03370</name>
</gene>
<dbReference type="InterPro" id="IPR005874">
    <property type="entry name" value="SUI1_euk"/>
</dbReference>
<feature type="region of interest" description="Disordered" evidence="4">
    <location>
        <begin position="1"/>
        <end position="23"/>
    </location>
</feature>
<accession>A0A507C8K4</accession>
<dbReference type="Gene3D" id="3.30.780.10">
    <property type="entry name" value="SUI1-like domain"/>
    <property type="match status" value="1"/>
</dbReference>
<proteinExistence type="inferred from homology"/>
<dbReference type="PIRSF" id="PIRSF004499">
    <property type="entry name" value="SUI1_euk"/>
    <property type="match status" value="1"/>
</dbReference>
<comment type="similarity">
    <text evidence="2">Belongs to the SUI1 family.</text>
</comment>
<dbReference type="RefSeq" id="XP_031024747.1">
    <property type="nucleotide sequence ID" value="XM_031169298.1"/>
</dbReference>
<comment type="caution">
    <text evidence="6">The sequence shown here is derived from an EMBL/GenBank/DDBJ whole genome shotgun (WGS) entry which is preliminary data.</text>
</comment>
<reference evidence="6 7" key="1">
    <citation type="journal article" date="2019" name="Sci. Rep.">
        <title>Comparative genomics of chytrid fungi reveal insights into the obligate biotrophic and pathogenic lifestyle of Synchytrium endobioticum.</title>
        <authorList>
            <person name="van de Vossenberg B.T.L.H."/>
            <person name="Warris S."/>
            <person name="Nguyen H.D.T."/>
            <person name="van Gent-Pelzer M.P.E."/>
            <person name="Joly D.L."/>
            <person name="van de Geest H.C."/>
            <person name="Bonants P.J.M."/>
            <person name="Smith D.S."/>
            <person name="Levesque C.A."/>
            <person name="van der Lee T.A.J."/>
        </authorList>
    </citation>
    <scope>NUCLEOTIDE SEQUENCE [LARGE SCALE GENOMIC DNA]</scope>
    <source>
        <strain evidence="6 7">JEL517</strain>
    </source>
</reference>
<dbReference type="InterPro" id="IPR036877">
    <property type="entry name" value="SUI1_dom_sf"/>
</dbReference>
<feature type="domain" description="SUI1" evidence="5">
    <location>
        <begin position="30"/>
        <end position="100"/>
    </location>
</feature>
<dbReference type="Proteomes" id="UP000319731">
    <property type="component" value="Unassembled WGS sequence"/>
</dbReference>
<dbReference type="PROSITE" id="PS50296">
    <property type="entry name" value="SUI1"/>
    <property type="match status" value="1"/>
</dbReference>
<dbReference type="GO" id="GO:0003729">
    <property type="term" value="F:mRNA binding"/>
    <property type="evidence" value="ECO:0007669"/>
    <property type="project" value="UniProtKB-ARBA"/>
</dbReference>
<dbReference type="FunFam" id="3.30.780.10:FF:000001">
    <property type="entry name" value="Eukaryotic translation initiation factor SUI1"/>
    <property type="match status" value="1"/>
</dbReference>
<dbReference type="InterPro" id="IPR001950">
    <property type="entry name" value="SUI1"/>
</dbReference>
<dbReference type="AlphaFoldDB" id="A0A507C8K4"/>
<evidence type="ECO:0000256" key="2">
    <source>
        <dbReference type="ARBA" id="ARBA00005422"/>
    </source>
</evidence>
<keyword evidence="7" id="KW-1185">Reference proteome</keyword>
<dbReference type="SUPFAM" id="SSF55159">
    <property type="entry name" value="eIF1-like"/>
    <property type="match status" value="1"/>
</dbReference>
<evidence type="ECO:0000313" key="6">
    <source>
        <dbReference type="EMBL" id="TPX33863.1"/>
    </source>
</evidence>
<evidence type="ECO:0000256" key="3">
    <source>
        <dbReference type="ARBA" id="ARBA00022917"/>
    </source>
</evidence>
<dbReference type="NCBIfam" id="TIGR01160">
    <property type="entry name" value="SUI1_MOF2"/>
    <property type="match status" value="1"/>
</dbReference>
<dbReference type="STRING" id="1806994.A0A507C8K4"/>
<evidence type="ECO:0000313" key="7">
    <source>
        <dbReference type="Proteomes" id="UP000319731"/>
    </source>
</evidence>
<evidence type="ECO:0000259" key="5">
    <source>
        <dbReference type="PROSITE" id="PS50296"/>
    </source>
</evidence>
<organism evidence="6 7">
    <name type="scientific">Synchytrium microbalum</name>
    <dbReference type="NCBI Taxonomy" id="1806994"/>
    <lineage>
        <taxon>Eukaryota</taxon>
        <taxon>Fungi</taxon>
        <taxon>Fungi incertae sedis</taxon>
        <taxon>Chytridiomycota</taxon>
        <taxon>Chytridiomycota incertae sedis</taxon>
        <taxon>Chytridiomycetes</taxon>
        <taxon>Synchytriales</taxon>
        <taxon>Synchytriaceae</taxon>
        <taxon>Synchytrium</taxon>
    </lineage>
</organism>
<sequence>MSETIQNLASYDPFADTGDEEAGSKAQGYIHIRIQQRNGRKTLTTVQGLPAELDQKKLLKAFKKEFACNGTLVQDEELGEVIQLQGDQRLKIQAFLTQEEIVTKDKIKIHGF</sequence>
<evidence type="ECO:0000256" key="1">
    <source>
        <dbReference type="ARBA" id="ARBA00003130"/>
    </source>
</evidence>